<keyword evidence="3" id="KW-0206">Cytoskeleton</keyword>
<evidence type="ECO:0000313" key="6">
    <source>
        <dbReference type="Proteomes" id="UP000887540"/>
    </source>
</evidence>
<evidence type="ECO:0000256" key="3">
    <source>
        <dbReference type="ARBA" id="ARBA00023212"/>
    </source>
</evidence>
<dbReference type="PANTHER" id="PTHR19845:SF0">
    <property type="entry name" value="KATANIN P80 WD40 REPEAT-CONTAINING SUBUNIT B1"/>
    <property type="match status" value="1"/>
</dbReference>
<dbReference type="PANTHER" id="PTHR19845">
    <property type="entry name" value="KATANIN P80 SUBUNIT"/>
    <property type="match status" value="1"/>
</dbReference>
<organism evidence="6 7">
    <name type="scientific">Acrobeloides nanus</name>
    <dbReference type="NCBI Taxonomy" id="290746"/>
    <lineage>
        <taxon>Eukaryota</taxon>
        <taxon>Metazoa</taxon>
        <taxon>Ecdysozoa</taxon>
        <taxon>Nematoda</taxon>
        <taxon>Chromadorea</taxon>
        <taxon>Rhabditida</taxon>
        <taxon>Tylenchina</taxon>
        <taxon>Cephalobomorpha</taxon>
        <taxon>Cephaloboidea</taxon>
        <taxon>Cephalobidae</taxon>
        <taxon>Acrobeloides</taxon>
    </lineage>
</organism>
<reference evidence="7" key="1">
    <citation type="submission" date="2022-11" db="UniProtKB">
        <authorList>
            <consortium name="WormBaseParasite"/>
        </authorList>
    </citation>
    <scope>IDENTIFICATION</scope>
</reference>
<dbReference type="Pfam" id="PF13925">
    <property type="entry name" value="Katanin_con80"/>
    <property type="match status" value="1"/>
</dbReference>
<evidence type="ECO:0000313" key="7">
    <source>
        <dbReference type="WBParaSite" id="ACRNAN_Path_1141.g4409.t1"/>
    </source>
</evidence>
<dbReference type="InterPro" id="IPR028021">
    <property type="entry name" value="Katanin_C-terminal"/>
</dbReference>
<evidence type="ECO:0000259" key="5">
    <source>
        <dbReference type="Pfam" id="PF13925"/>
    </source>
</evidence>
<proteinExistence type="predicted"/>
<feature type="domain" description="Katanin p80 subunit C-terminal" evidence="5">
    <location>
        <begin position="188"/>
        <end position="323"/>
    </location>
</feature>
<evidence type="ECO:0000256" key="2">
    <source>
        <dbReference type="ARBA" id="ARBA00022490"/>
    </source>
</evidence>
<sequence length="353" mass="38496">MTALSIDTEPNTPDDDQYPSRPASATSDYGGSQDRGEIVGETNGIVWAASSAKDGVKIIKKNPASAPTAQNVGIIKRRGETPKTGVAAAISSPRSRIMSFDTNRNTFSRSSFRVPNVPRASNTSFVGNPKPAKIEPPKFAKPSFPGPGVAKSSRMAHLQQAKAINLSYSELPKPPKSESEKMKELMAGHSKIMNLMAKRKNHIKKVVSSIKSKKPEDEVLSEAASQDESHVLATLLYRYKDQPNAYSLNFAASILPKLQSILRHPNSDYVDLGLYTLEILVLNFGNTIRQGVDANASVIGTNIAAEQRQERCEKCRKALMDLQLTSAFIVGRMSAEQKLKFNALLPILEEVTS</sequence>
<dbReference type="GO" id="GO:0008017">
    <property type="term" value="F:microtubule binding"/>
    <property type="evidence" value="ECO:0007669"/>
    <property type="project" value="InterPro"/>
</dbReference>
<keyword evidence="2" id="KW-0963">Cytoplasm</keyword>
<dbReference type="GO" id="GO:0007019">
    <property type="term" value="P:microtubule depolymerization"/>
    <property type="evidence" value="ECO:0007669"/>
    <property type="project" value="TreeGrafter"/>
</dbReference>
<accession>A0A914BW63</accession>
<feature type="region of interest" description="Disordered" evidence="4">
    <location>
        <begin position="121"/>
        <end position="141"/>
    </location>
</feature>
<evidence type="ECO:0000256" key="1">
    <source>
        <dbReference type="ARBA" id="ARBA00004245"/>
    </source>
</evidence>
<keyword evidence="6" id="KW-1185">Reference proteome</keyword>
<dbReference type="GO" id="GO:0008352">
    <property type="term" value="C:katanin complex"/>
    <property type="evidence" value="ECO:0007669"/>
    <property type="project" value="TreeGrafter"/>
</dbReference>
<feature type="region of interest" description="Disordered" evidence="4">
    <location>
        <begin position="1"/>
        <end position="38"/>
    </location>
</feature>
<dbReference type="WBParaSite" id="ACRNAN_Path_1141.g4409.t1">
    <property type="protein sequence ID" value="ACRNAN_Path_1141.g4409.t1"/>
    <property type="gene ID" value="ACRNAN_Path_1141.g4409"/>
</dbReference>
<comment type="subcellular location">
    <subcellularLocation>
        <location evidence="1">Cytoplasm</location>
        <location evidence="1">Cytoskeleton</location>
    </subcellularLocation>
</comment>
<name>A0A914BW63_9BILA</name>
<evidence type="ECO:0000256" key="4">
    <source>
        <dbReference type="SAM" id="MobiDB-lite"/>
    </source>
</evidence>
<dbReference type="Proteomes" id="UP000887540">
    <property type="component" value="Unplaced"/>
</dbReference>
<protein>
    <submittedName>
        <fullName evidence="7">Katanin p80 subunit C-terminal domain-containing protein</fullName>
    </submittedName>
</protein>
<dbReference type="AlphaFoldDB" id="A0A914BW63"/>